<gene>
    <name evidence="3" type="ORF">BLA60_03965</name>
</gene>
<sequence>MRTVITVLAAAVLAAVLAAGCSAGPATTPGPAPTTTSPPPATTTTTPPPPPDPAVAWLDQVCTELQGIPIGVAPPPQPGNTLEDLKREGANLVDVARQPLTALVTELNRIGPPPTPALRAAYADLRRPLDGLLNRLNTLVADIRATQPGEPLVSLPDLATLATNAWDTARQAVHIDPSLSPIAAQTTSC</sequence>
<evidence type="ECO:0000313" key="3">
    <source>
        <dbReference type="EMBL" id="OLF14301.1"/>
    </source>
</evidence>
<name>A0A7Z0WUH7_9PSEU</name>
<feature type="region of interest" description="Disordered" evidence="1">
    <location>
        <begin position="25"/>
        <end position="54"/>
    </location>
</feature>
<dbReference type="AlphaFoldDB" id="A0A7Z0WUH7"/>
<dbReference type="PROSITE" id="PS51257">
    <property type="entry name" value="PROKAR_LIPOPROTEIN"/>
    <property type="match status" value="1"/>
</dbReference>
<feature type="compositionally biased region" description="Pro residues" evidence="1">
    <location>
        <begin position="28"/>
        <end position="53"/>
    </location>
</feature>
<accession>A0A7Z0WUH7</accession>
<keyword evidence="2" id="KW-0732">Signal</keyword>
<dbReference type="EMBL" id="MSIF01000001">
    <property type="protein sequence ID" value="OLF14301.1"/>
    <property type="molecule type" value="Genomic_DNA"/>
</dbReference>
<feature type="signal peptide" evidence="2">
    <location>
        <begin position="1"/>
        <end position="23"/>
    </location>
</feature>
<dbReference type="RefSeq" id="WP_075131248.1">
    <property type="nucleotide sequence ID" value="NZ_MSIF01000001.1"/>
</dbReference>
<keyword evidence="4" id="KW-1185">Reference proteome</keyword>
<proteinExistence type="predicted"/>
<reference evidence="3 4" key="1">
    <citation type="submission" date="2016-12" db="EMBL/GenBank/DDBJ databases">
        <title>The draft genome sequence of Actinophytocola xinjiangensis.</title>
        <authorList>
            <person name="Wang W."/>
            <person name="Yuan L."/>
        </authorList>
    </citation>
    <scope>NUCLEOTIDE SEQUENCE [LARGE SCALE GENOMIC DNA]</scope>
    <source>
        <strain evidence="3 4">CGMCC 4.4663</strain>
    </source>
</reference>
<comment type="caution">
    <text evidence="3">The sequence shown here is derived from an EMBL/GenBank/DDBJ whole genome shotgun (WGS) entry which is preliminary data.</text>
</comment>
<organism evidence="3 4">
    <name type="scientific">Actinophytocola xinjiangensis</name>
    <dbReference type="NCBI Taxonomy" id="485602"/>
    <lineage>
        <taxon>Bacteria</taxon>
        <taxon>Bacillati</taxon>
        <taxon>Actinomycetota</taxon>
        <taxon>Actinomycetes</taxon>
        <taxon>Pseudonocardiales</taxon>
        <taxon>Pseudonocardiaceae</taxon>
    </lineage>
</organism>
<evidence type="ECO:0000313" key="4">
    <source>
        <dbReference type="Proteomes" id="UP000185696"/>
    </source>
</evidence>
<evidence type="ECO:0000256" key="1">
    <source>
        <dbReference type="SAM" id="MobiDB-lite"/>
    </source>
</evidence>
<protein>
    <submittedName>
        <fullName evidence="3">Uncharacterized protein</fullName>
    </submittedName>
</protein>
<dbReference type="Proteomes" id="UP000185696">
    <property type="component" value="Unassembled WGS sequence"/>
</dbReference>
<evidence type="ECO:0000256" key="2">
    <source>
        <dbReference type="SAM" id="SignalP"/>
    </source>
</evidence>
<feature type="chain" id="PRO_5039322616" evidence="2">
    <location>
        <begin position="24"/>
        <end position="189"/>
    </location>
</feature>